<reference evidence="1" key="1">
    <citation type="journal article" date="2025" name="Int. J. Syst. Evol. Microbiol.">
        <title>Inconstantimicrobium mannanitabidum sp. nov., a novel member of the family Clostridiaceae isolated from anoxic soil under the treatment of reductive soil disinfestation.</title>
        <authorList>
            <person name="Ueki A."/>
            <person name="Tonouchi A."/>
            <person name="Honma S."/>
            <person name="Kaku N."/>
            <person name="Ueki K."/>
        </authorList>
    </citation>
    <scope>NUCLEOTIDE SEQUENCE</scope>
    <source>
        <strain evidence="1">TW13</strain>
    </source>
</reference>
<proteinExistence type="predicted"/>
<name>A0ACB5R8A3_9CLOT</name>
<dbReference type="Proteomes" id="UP001058074">
    <property type="component" value="Unassembled WGS sequence"/>
</dbReference>
<protein>
    <submittedName>
        <fullName evidence="1">4-methyl-5(B-hydroxyethyl)-thiazole monophosphate biosynthesis protein</fullName>
    </submittedName>
</protein>
<organism evidence="1 2">
    <name type="scientific">Inconstantimicrobium mannanitabidum</name>
    <dbReference type="NCBI Taxonomy" id="1604901"/>
    <lineage>
        <taxon>Bacteria</taxon>
        <taxon>Bacillati</taxon>
        <taxon>Bacillota</taxon>
        <taxon>Clostridia</taxon>
        <taxon>Eubacteriales</taxon>
        <taxon>Clostridiaceae</taxon>
        <taxon>Inconstantimicrobium</taxon>
    </lineage>
</organism>
<evidence type="ECO:0000313" key="2">
    <source>
        <dbReference type="Proteomes" id="UP001058074"/>
    </source>
</evidence>
<accession>A0ACB5R8A3</accession>
<comment type="caution">
    <text evidence="1">The sequence shown here is derived from an EMBL/GenBank/DDBJ whole genome shotgun (WGS) entry which is preliminary data.</text>
</comment>
<keyword evidence="2" id="KW-1185">Reference proteome</keyword>
<gene>
    <name evidence="1" type="ORF">rsdtw13_04490</name>
</gene>
<sequence>MGKILIFIYEGMADFEITFVTNLLGVNLGKEIITIGYENELIKSKSGIEYKPSKLVKDVLEYDIEGLIIPGGNNVEVRAEIINLIQDINAKGKVLGAICAGPRFLAKAGVLDNTKYTTSLVKWTEDIAKHFNESDPFPRHNFILDRVVRDGNIITSQGHAFIDFAIEICDWFGYFEDEDDKNGFTKVIKGI</sequence>
<evidence type="ECO:0000313" key="1">
    <source>
        <dbReference type="EMBL" id="GKX65191.1"/>
    </source>
</evidence>
<dbReference type="EMBL" id="BROD01000001">
    <property type="protein sequence ID" value="GKX65191.1"/>
    <property type="molecule type" value="Genomic_DNA"/>
</dbReference>